<dbReference type="Pfam" id="PF03186">
    <property type="entry name" value="CobD_Cbib"/>
    <property type="match status" value="1"/>
</dbReference>
<keyword evidence="5 9" id="KW-0169">Cobalamin biosynthesis</keyword>
<dbReference type="InterPro" id="IPR004485">
    <property type="entry name" value="Cobalamin_biosynth_CobD/CbiB"/>
</dbReference>
<evidence type="ECO:0000256" key="2">
    <source>
        <dbReference type="ARBA" id="ARBA00004953"/>
    </source>
</evidence>
<keyword evidence="6 9" id="KW-0812">Transmembrane</keyword>
<organism evidence="10 11">
    <name type="scientific">Thermosporothrix hazakensis</name>
    <dbReference type="NCBI Taxonomy" id="644383"/>
    <lineage>
        <taxon>Bacteria</taxon>
        <taxon>Bacillati</taxon>
        <taxon>Chloroflexota</taxon>
        <taxon>Ktedonobacteria</taxon>
        <taxon>Ktedonobacterales</taxon>
        <taxon>Thermosporotrichaceae</taxon>
        <taxon>Thermosporothrix</taxon>
    </lineage>
</organism>
<evidence type="ECO:0000256" key="7">
    <source>
        <dbReference type="ARBA" id="ARBA00022989"/>
    </source>
</evidence>
<sequence>MIHRWMIELAALLVAQGLDLLGEPPLSLHPVVWYGKLIRGLEKRAPGQPGAQLCYGVLMLVLAAPFALVPAWIVQRLAKRVRHRGAVGIVLYGLLIGAGLKPFFALRMLVDAGAEVRQALERDDIIAAREALRSLVSRDRSRLDAELAGAAAIESLAENLSDSVVAPLFYYACFGLPGAALYRLVNTFDSMIGYRGTYEYLGKAAARLDDLLNLVPSRLTASLIVLCAPLFGGDRRQAWRIWRRDARNTASPNAGHPMAAAAGALGVRLEKVGHYVLGEKQKELTPLHIQRAERMVWLVGGGGLLLALLWRQVCMRNR</sequence>
<dbReference type="RefSeq" id="WP_111323906.1">
    <property type="nucleotide sequence ID" value="NZ_BIFX01000001.1"/>
</dbReference>
<keyword evidence="11" id="KW-1185">Reference proteome</keyword>
<dbReference type="GO" id="GO:0015420">
    <property type="term" value="F:ABC-type vitamin B12 transporter activity"/>
    <property type="evidence" value="ECO:0007669"/>
    <property type="project" value="UniProtKB-UniRule"/>
</dbReference>
<evidence type="ECO:0000256" key="3">
    <source>
        <dbReference type="ARBA" id="ARBA00006263"/>
    </source>
</evidence>
<dbReference type="AlphaFoldDB" id="A0A326UHP0"/>
<evidence type="ECO:0000256" key="9">
    <source>
        <dbReference type="HAMAP-Rule" id="MF_00024"/>
    </source>
</evidence>
<keyword evidence="7 9" id="KW-1133">Transmembrane helix</keyword>
<keyword evidence="8 9" id="KW-0472">Membrane</keyword>
<comment type="caution">
    <text evidence="9">Lacks conserved residue(s) required for the propagation of feature annotation.</text>
</comment>
<dbReference type="NCBIfam" id="TIGR00380">
    <property type="entry name" value="cobal_cbiB"/>
    <property type="match status" value="1"/>
</dbReference>
<keyword evidence="4 9" id="KW-1003">Cell membrane</keyword>
<evidence type="ECO:0000256" key="4">
    <source>
        <dbReference type="ARBA" id="ARBA00022475"/>
    </source>
</evidence>
<evidence type="ECO:0000256" key="1">
    <source>
        <dbReference type="ARBA" id="ARBA00004651"/>
    </source>
</evidence>
<comment type="subcellular location">
    <subcellularLocation>
        <location evidence="1 9">Cell membrane</location>
        <topology evidence="1 9">Multi-pass membrane protein</topology>
    </subcellularLocation>
</comment>
<feature type="transmembrane region" description="Helical" evidence="9">
    <location>
        <begin position="86"/>
        <end position="104"/>
    </location>
</feature>
<protein>
    <recommendedName>
        <fullName evidence="9">Cobalamin biosynthesis protein CobD</fullName>
    </recommendedName>
</protein>
<dbReference type="GO" id="GO:0005886">
    <property type="term" value="C:plasma membrane"/>
    <property type="evidence" value="ECO:0007669"/>
    <property type="project" value="UniProtKB-SubCell"/>
</dbReference>
<dbReference type="UniPathway" id="UPA00148"/>
<dbReference type="PANTHER" id="PTHR34308">
    <property type="entry name" value="COBALAMIN BIOSYNTHESIS PROTEIN CBIB"/>
    <property type="match status" value="1"/>
</dbReference>
<feature type="transmembrane region" description="Helical" evidence="9">
    <location>
        <begin position="168"/>
        <end position="185"/>
    </location>
</feature>
<dbReference type="OrthoDB" id="9811967at2"/>
<reference evidence="10 11" key="1">
    <citation type="submission" date="2018-06" db="EMBL/GenBank/DDBJ databases">
        <title>Genomic Encyclopedia of Archaeal and Bacterial Type Strains, Phase II (KMG-II): from individual species to whole genera.</title>
        <authorList>
            <person name="Goeker M."/>
        </authorList>
    </citation>
    <scope>NUCLEOTIDE SEQUENCE [LARGE SCALE GENOMIC DNA]</scope>
    <source>
        <strain evidence="10 11">ATCC BAA-1881</strain>
    </source>
</reference>
<dbReference type="Proteomes" id="UP000248806">
    <property type="component" value="Unassembled WGS sequence"/>
</dbReference>
<dbReference type="GO" id="GO:0009236">
    <property type="term" value="P:cobalamin biosynthetic process"/>
    <property type="evidence" value="ECO:0007669"/>
    <property type="project" value="UniProtKB-UniRule"/>
</dbReference>
<comment type="function">
    <text evidence="9">Converts cobyric acid to cobinamide by the addition of aminopropanol on the F carboxylic group.</text>
</comment>
<comment type="pathway">
    <text evidence="2 9">Cofactor biosynthesis; adenosylcobalamin biosynthesis.</text>
</comment>
<dbReference type="EMBL" id="QKUF01000012">
    <property type="protein sequence ID" value="PZW27460.1"/>
    <property type="molecule type" value="Genomic_DNA"/>
</dbReference>
<dbReference type="HAMAP" id="MF_00024">
    <property type="entry name" value="CobD_CbiB"/>
    <property type="match status" value="1"/>
</dbReference>
<comment type="similarity">
    <text evidence="3 9">Belongs to the CobD/CbiB family.</text>
</comment>
<evidence type="ECO:0000256" key="8">
    <source>
        <dbReference type="ARBA" id="ARBA00023136"/>
    </source>
</evidence>
<comment type="caution">
    <text evidence="10">The sequence shown here is derived from an EMBL/GenBank/DDBJ whole genome shotgun (WGS) entry which is preliminary data.</text>
</comment>
<dbReference type="GO" id="GO:0048472">
    <property type="term" value="F:threonine-phosphate decarboxylase activity"/>
    <property type="evidence" value="ECO:0007669"/>
    <property type="project" value="InterPro"/>
</dbReference>
<accession>A0A326UHP0</accession>
<evidence type="ECO:0000256" key="5">
    <source>
        <dbReference type="ARBA" id="ARBA00022573"/>
    </source>
</evidence>
<dbReference type="PANTHER" id="PTHR34308:SF1">
    <property type="entry name" value="COBALAMIN BIOSYNTHESIS PROTEIN CBIB"/>
    <property type="match status" value="1"/>
</dbReference>
<feature type="transmembrane region" description="Helical" evidence="9">
    <location>
        <begin position="50"/>
        <end position="74"/>
    </location>
</feature>
<gene>
    <name evidence="9" type="primary">cobD</name>
    <name evidence="10" type="ORF">EI42_03546</name>
</gene>
<proteinExistence type="inferred from homology"/>
<name>A0A326UHP0_THEHA</name>
<evidence type="ECO:0000313" key="10">
    <source>
        <dbReference type="EMBL" id="PZW27460.1"/>
    </source>
</evidence>
<evidence type="ECO:0000256" key="6">
    <source>
        <dbReference type="ARBA" id="ARBA00022692"/>
    </source>
</evidence>
<evidence type="ECO:0000313" key="11">
    <source>
        <dbReference type="Proteomes" id="UP000248806"/>
    </source>
</evidence>